<feature type="transmembrane region" description="Helical" evidence="1">
    <location>
        <begin position="169"/>
        <end position="189"/>
    </location>
</feature>
<evidence type="ECO:0000313" key="4">
    <source>
        <dbReference type="Proteomes" id="UP000288805"/>
    </source>
</evidence>
<proteinExistence type="predicted"/>
<sequence length="487" mass="56317">MASARRRGNFISSLTVRGARLENEEELREGIGSFFKSVFEDSQVRRPDVDSGLFGRLDSSENEGLEGLFSEEEIAKALSDLGGDKVRGPDGFSMAFWKFCWPIGGGEVMQRPGAGGPIVTLSVCADYGSFQRSNGAPHKLCGVWDLIEERFKTKLAAWEKQYLSKGRRLTLIQCTLSNLLIYFMLLFVIQRKVRIGLEIIQREFLWGDMEERRKIHLASWSVICKDKKHGGLGLRHLEGLNQALLGTWLWRFSLERESFWRRVIRGKFGEVEKGWTTREVKDSFGLSLWKDIRKRWEEFILRTNICIGNGRHISFWWDNWARDSKLKDVFPSLFRIAAHKFATMADLWGGQGDRGGCWKVHFRRSFQDWELEEATHFLELISMLKVQEREDSLVWKNDGRGKFSVKSYYKLLKAESNILFPANEIWGSCAPLRSRFFFCLGSNLGKILTIDTLMKRGWSMANRCSLCKNCEESADHILIHYDKTRML</sequence>
<feature type="domain" description="Reverse transcriptase zinc-binding" evidence="2">
    <location>
        <begin position="403"/>
        <end position="480"/>
    </location>
</feature>
<keyword evidence="1" id="KW-0472">Membrane</keyword>
<dbReference type="InterPro" id="IPR026960">
    <property type="entry name" value="RVT-Znf"/>
</dbReference>
<organism evidence="3 4">
    <name type="scientific">Vitis vinifera</name>
    <name type="common">Grape</name>
    <dbReference type="NCBI Taxonomy" id="29760"/>
    <lineage>
        <taxon>Eukaryota</taxon>
        <taxon>Viridiplantae</taxon>
        <taxon>Streptophyta</taxon>
        <taxon>Embryophyta</taxon>
        <taxon>Tracheophyta</taxon>
        <taxon>Spermatophyta</taxon>
        <taxon>Magnoliopsida</taxon>
        <taxon>eudicotyledons</taxon>
        <taxon>Gunneridae</taxon>
        <taxon>Pentapetalae</taxon>
        <taxon>rosids</taxon>
        <taxon>Vitales</taxon>
        <taxon>Vitaceae</taxon>
        <taxon>Viteae</taxon>
        <taxon>Vitis</taxon>
    </lineage>
</organism>
<evidence type="ECO:0000259" key="2">
    <source>
        <dbReference type="Pfam" id="PF13966"/>
    </source>
</evidence>
<dbReference type="EMBL" id="QGNW01002594">
    <property type="protein sequence ID" value="RVW15877.1"/>
    <property type="molecule type" value="Genomic_DNA"/>
</dbReference>
<name>A0A438BY66_VITVI</name>
<protein>
    <submittedName>
        <fullName evidence="3">Putative ribonuclease H protein</fullName>
    </submittedName>
</protein>
<reference evidence="3 4" key="1">
    <citation type="journal article" date="2018" name="PLoS Genet.">
        <title>Population sequencing reveals clonal diversity and ancestral inbreeding in the grapevine cultivar Chardonnay.</title>
        <authorList>
            <person name="Roach M.J."/>
            <person name="Johnson D.L."/>
            <person name="Bohlmann J."/>
            <person name="van Vuuren H.J."/>
            <person name="Jones S.J."/>
            <person name="Pretorius I.S."/>
            <person name="Schmidt S.A."/>
            <person name="Borneman A.R."/>
        </authorList>
    </citation>
    <scope>NUCLEOTIDE SEQUENCE [LARGE SCALE GENOMIC DNA]</scope>
    <source>
        <strain evidence="4">cv. Chardonnay</strain>
        <tissue evidence="3">Leaf</tissue>
    </source>
</reference>
<gene>
    <name evidence="3" type="primary">VvCHDh000004_904</name>
    <name evidence="3" type="ORF">CK203_073038</name>
</gene>
<dbReference type="PANTHER" id="PTHR33116:SF78">
    <property type="entry name" value="OS12G0587133 PROTEIN"/>
    <property type="match status" value="1"/>
</dbReference>
<accession>A0A438BY66</accession>
<dbReference type="Proteomes" id="UP000288805">
    <property type="component" value="Unassembled WGS sequence"/>
</dbReference>
<keyword evidence="1" id="KW-1133">Transmembrane helix</keyword>
<keyword evidence="1" id="KW-0812">Transmembrane</keyword>
<dbReference type="Pfam" id="PF13966">
    <property type="entry name" value="zf-RVT"/>
    <property type="match status" value="1"/>
</dbReference>
<dbReference type="AlphaFoldDB" id="A0A438BY66"/>
<comment type="caution">
    <text evidence="3">The sequence shown here is derived from an EMBL/GenBank/DDBJ whole genome shotgun (WGS) entry which is preliminary data.</text>
</comment>
<dbReference type="PANTHER" id="PTHR33116">
    <property type="entry name" value="REVERSE TRANSCRIPTASE ZINC-BINDING DOMAIN-CONTAINING PROTEIN-RELATED-RELATED"/>
    <property type="match status" value="1"/>
</dbReference>
<evidence type="ECO:0000256" key="1">
    <source>
        <dbReference type="SAM" id="Phobius"/>
    </source>
</evidence>
<evidence type="ECO:0000313" key="3">
    <source>
        <dbReference type="EMBL" id="RVW15877.1"/>
    </source>
</evidence>